<dbReference type="HOGENOM" id="CLU_2340903_0_0_10"/>
<sequence>MNDTNGANWVYISDWRHSCHFHSHISTLPIFQCDCQHEPVVHLQYRLRNWRSYSFYLAAHPSQSPFTAPLSPPQSAVPEPAYRYGNSNHCPSSPAPP</sequence>
<gene>
    <name evidence="2" type="ORF">BACDOR_00921</name>
</gene>
<feature type="region of interest" description="Disordered" evidence="1">
    <location>
        <begin position="64"/>
        <end position="97"/>
    </location>
</feature>
<organism evidence="2 3">
    <name type="scientific">Phocaeicola dorei DSM 17855</name>
    <dbReference type="NCBI Taxonomy" id="483217"/>
    <lineage>
        <taxon>Bacteria</taxon>
        <taxon>Pseudomonadati</taxon>
        <taxon>Bacteroidota</taxon>
        <taxon>Bacteroidia</taxon>
        <taxon>Bacteroidales</taxon>
        <taxon>Bacteroidaceae</taxon>
        <taxon>Phocaeicola</taxon>
    </lineage>
</organism>
<dbReference type="EMBL" id="ABWZ01000015">
    <property type="protein sequence ID" value="EEB26611.1"/>
    <property type="molecule type" value="Genomic_DNA"/>
</dbReference>
<proteinExistence type="predicted"/>
<reference evidence="2 3" key="2">
    <citation type="submission" date="2008-10" db="EMBL/GenBank/DDBJ databases">
        <authorList>
            <person name="Fulton L."/>
            <person name="Clifton S."/>
            <person name="Fulton B."/>
            <person name="Xu J."/>
            <person name="Minx P."/>
            <person name="Pepin K.H."/>
            <person name="Johnson M."/>
            <person name="Thiruvilangam P."/>
            <person name="Bhonagiri V."/>
            <person name="Nash W.E."/>
            <person name="Mardis E.R."/>
            <person name="Wilson R.K."/>
        </authorList>
    </citation>
    <scope>NUCLEOTIDE SEQUENCE [LARGE SCALE GENOMIC DNA]</scope>
    <source>
        <strain evidence="2 3">DSM 17855</strain>
    </source>
</reference>
<name>B6VUE8_9BACT</name>
<dbReference type="AlphaFoldDB" id="B6VUE8"/>
<evidence type="ECO:0000256" key="1">
    <source>
        <dbReference type="SAM" id="MobiDB-lite"/>
    </source>
</evidence>
<evidence type="ECO:0000313" key="2">
    <source>
        <dbReference type="EMBL" id="EEB26611.1"/>
    </source>
</evidence>
<dbReference type="Proteomes" id="UP000004849">
    <property type="component" value="Unassembled WGS sequence"/>
</dbReference>
<evidence type="ECO:0000313" key="3">
    <source>
        <dbReference type="Proteomes" id="UP000004849"/>
    </source>
</evidence>
<protein>
    <submittedName>
        <fullName evidence="2">Uncharacterized protein</fullName>
    </submittedName>
</protein>
<accession>B6VUE8</accession>
<reference evidence="2 3" key="1">
    <citation type="submission" date="2008-10" db="EMBL/GenBank/DDBJ databases">
        <title>Draft genome sequence of Bacteroides dorei (DSM 17855).</title>
        <authorList>
            <person name="Sudarsanam P."/>
            <person name="Ley R."/>
            <person name="Guruge J."/>
            <person name="Turnbaugh P.J."/>
            <person name="Mahowald M."/>
            <person name="Liep D."/>
            <person name="Gordon J."/>
        </authorList>
    </citation>
    <scope>NUCLEOTIDE SEQUENCE [LARGE SCALE GENOMIC DNA]</scope>
    <source>
        <strain evidence="2 3">DSM 17855</strain>
    </source>
</reference>